<dbReference type="EMBL" id="CP046234">
    <property type="protein sequence ID" value="WFD46892.1"/>
    <property type="molecule type" value="Genomic_DNA"/>
</dbReference>
<feature type="compositionally biased region" description="Low complexity" evidence="2">
    <location>
        <begin position="99"/>
        <end position="119"/>
    </location>
</feature>
<sequence>MAAARPATQAYLCALLGRPHTDPGMREPVQQILEQLEHAPESDERAMDTLRSTLGDTIRTAQGRTMNDTELDAAVLALMLRHRDDTQIASPRPARRRVAAAAASPRTAPARAAAEPVRPAARAVPAVRVTEEAAGPAAPAIASPTAASAPARDASDPFLRLNVAAASFTPSAAAAPAFTPRSAPPPPAVAGDAGGSDDDDDDEFSPFASAKAAPADALVPADPVFVPSAELAVPLAPLDVFCTMLLTEHPELFGDALHTAPQQIQAALERNHYDVQATMQTLQDARRTNTPLVVSALPSEMPAQDALGGARVCRYFLAGECRRSDCRFSHDLNKALCRFWLRGQCLNDPCSFLHDFDALAVLASSLSVDDEPAPAPRDEVVVPGIVRQRLDPAQTRWAAAAASPRVPRAQPSAARPARASHAPPSSAPARTASRRLALRPPTLLPTLSTGTALASEMSKLRAQYPDASWEAIEAMVHARHQRLREQLLVGAGGDAGGWGSSAQASDERGAQGVRGRRAGGGLGVYLGVARAANIAPYTRHALSLEERMEAFLDLHGLYASEAVQATERFLLALEAEHFRGLAYLGVGAGKHSRAKSSKIQTQVRAFLHSWGYPMAEYDGVIACDPCTHL</sequence>
<feature type="domain" description="Smr" evidence="4">
    <location>
        <begin position="552"/>
        <end position="607"/>
    </location>
</feature>
<evidence type="ECO:0000313" key="5">
    <source>
        <dbReference type="EMBL" id="WFD46892.1"/>
    </source>
</evidence>
<evidence type="ECO:0000256" key="2">
    <source>
        <dbReference type="SAM" id="MobiDB-lite"/>
    </source>
</evidence>
<feature type="compositionally biased region" description="Acidic residues" evidence="2">
    <location>
        <begin position="195"/>
        <end position="204"/>
    </location>
</feature>
<evidence type="ECO:0000259" key="4">
    <source>
        <dbReference type="PROSITE" id="PS50828"/>
    </source>
</evidence>
<dbReference type="InterPro" id="IPR036063">
    <property type="entry name" value="Smr_dom_sf"/>
</dbReference>
<keyword evidence="1" id="KW-0479">Metal-binding</keyword>
<dbReference type="PROSITE" id="PS50828">
    <property type="entry name" value="SMR"/>
    <property type="match status" value="1"/>
</dbReference>
<dbReference type="Proteomes" id="UP000818624">
    <property type="component" value="Chromosome 1"/>
</dbReference>
<gene>
    <name evidence="5" type="ORF">GLX27_001536</name>
</gene>
<feature type="zinc finger region" description="C3H1-type" evidence="1">
    <location>
        <begin position="336"/>
        <end position="357"/>
    </location>
</feature>
<proteinExistence type="predicted"/>
<feature type="region of interest" description="Disordered" evidence="2">
    <location>
        <begin position="133"/>
        <end position="152"/>
    </location>
</feature>
<dbReference type="SMART" id="SM00463">
    <property type="entry name" value="SMR"/>
    <property type="match status" value="1"/>
</dbReference>
<organism evidence="5 6">
    <name type="scientific">Malassezia furfur</name>
    <name type="common">Pityriasis versicolor infection agent</name>
    <name type="synonym">Pityrosporum furfur</name>
    <dbReference type="NCBI Taxonomy" id="55194"/>
    <lineage>
        <taxon>Eukaryota</taxon>
        <taxon>Fungi</taxon>
        <taxon>Dikarya</taxon>
        <taxon>Basidiomycota</taxon>
        <taxon>Ustilaginomycotina</taxon>
        <taxon>Malasseziomycetes</taxon>
        <taxon>Malasseziales</taxon>
        <taxon>Malasseziaceae</taxon>
        <taxon>Malassezia</taxon>
    </lineage>
</organism>
<dbReference type="Gene3D" id="3.30.1370.110">
    <property type="match status" value="1"/>
</dbReference>
<evidence type="ECO:0000313" key="6">
    <source>
        <dbReference type="Proteomes" id="UP000818624"/>
    </source>
</evidence>
<feature type="region of interest" description="Disordered" evidence="2">
    <location>
        <begin position="396"/>
        <end position="444"/>
    </location>
</feature>
<keyword evidence="1" id="KW-0863">Zinc-finger</keyword>
<feature type="region of interest" description="Disordered" evidence="2">
    <location>
        <begin position="175"/>
        <end position="207"/>
    </location>
</feature>
<feature type="domain" description="C3H1-type" evidence="3">
    <location>
        <begin position="307"/>
        <end position="333"/>
    </location>
</feature>
<evidence type="ECO:0000256" key="1">
    <source>
        <dbReference type="PROSITE-ProRule" id="PRU00723"/>
    </source>
</evidence>
<dbReference type="SMART" id="SM00356">
    <property type="entry name" value="ZnF_C3H1"/>
    <property type="match status" value="2"/>
</dbReference>
<dbReference type="InterPro" id="IPR000571">
    <property type="entry name" value="Znf_CCCH"/>
</dbReference>
<dbReference type="SUPFAM" id="SSF160443">
    <property type="entry name" value="SMR domain-like"/>
    <property type="match status" value="1"/>
</dbReference>
<name>A0ABY8EPT4_MALFU</name>
<keyword evidence="1" id="KW-0862">Zinc</keyword>
<feature type="region of interest" description="Disordered" evidence="2">
    <location>
        <begin position="86"/>
        <end position="119"/>
    </location>
</feature>
<feature type="zinc finger region" description="C3H1-type" evidence="1">
    <location>
        <begin position="307"/>
        <end position="333"/>
    </location>
</feature>
<reference evidence="5 6" key="1">
    <citation type="journal article" date="2020" name="Elife">
        <title>Loss of centromere function drives karyotype evolution in closely related Malassezia species.</title>
        <authorList>
            <person name="Sankaranarayanan S.R."/>
            <person name="Ianiri G."/>
            <person name="Coelho M.A."/>
            <person name="Reza M.H."/>
            <person name="Thimmappa B.C."/>
            <person name="Ganguly P."/>
            <person name="Vadnala R.N."/>
            <person name="Sun S."/>
            <person name="Siddharthan R."/>
            <person name="Tellgren-Roth C."/>
            <person name="Dawson T.L."/>
            <person name="Heitman J."/>
            <person name="Sanyal K."/>
        </authorList>
    </citation>
    <scope>NUCLEOTIDE SEQUENCE [LARGE SCALE GENOMIC DNA]</scope>
    <source>
        <strain evidence="5">CBS14141</strain>
    </source>
</reference>
<accession>A0ABY8EPT4</accession>
<evidence type="ECO:0000259" key="3">
    <source>
        <dbReference type="PROSITE" id="PS50103"/>
    </source>
</evidence>
<dbReference type="PROSITE" id="PS50103">
    <property type="entry name" value="ZF_C3H1"/>
    <property type="match status" value="2"/>
</dbReference>
<dbReference type="Gene3D" id="4.10.1000.10">
    <property type="entry name" value="Zinc finger, CCCH-type"/>
    <property type="match status" value="1"/>
</dbReference>
<feature type="domain" description="C3H1-type" evidence="3">
    <location>
        <begin position="336"/>
        <end position="357"/>
    </location>
</feature>
<keyword evidence="6" id="KW-1185">Reference proteome</keyword>
<dbReference type="InterPro" id="IPR002625">
    <property type="entry name" value="Smr_dom"/>
</dbReference>
<protein>
    <submittedName>
        <fullName evidence="5">Uncharacterized protein</fullName>
    </submittedName>
</protein>
<feature type="compositionally biased region" description="Low complexity" evidence="2">
    <location>
        <begin position="396"/>
        <end position="431"/>
    </location>
</feature>
<dbReference type="Pfam" id="PF14608">
    <property type="entry name" value="zf-CCCH_2"/>
    <property type="match status" value="2"/>
</dbReference>